<evidence type="ECO:0000313" key="12">
    <source>
        <dbReference type="WBParaSite" id="TREG1_12920.17"/>
    </source>
</evidence>
<keyword evidence="5" id="KW-0677">Repeat</keyword>
<dbReference type="GO" id="GO:0007165">
    <property type="term" value="P:signal transduction"/>
    <property type="evidence" value="ECO:0007669"/>
    <property type="project" value="InterPro"/>
</dbReference>
<feature type="region of interest" description="Disordered" evidence="8">
    <location>
        <begin position="724"/>
        <end position="794"/>
    </location>
</feature>
<keyword evidence="4" id="KW-0597">Phosphoprotein</keyword>
<evidence type="ECO:0008006" key="13">
    <source>
        <dbReference type="Google" id="ProtNLM"/>
    </source>
</evidence>
<dbReference type="Proteomes" id="UP000050795">
    <property type="component" value="Unassembled WGS sequence"/>
</dbReference>
<dbReference type="Pfam" id="PF17809">
    <property type="entry name" value="UPA_2"/>
    <property type="match status" value="1"/>
</dbReference>
<feature type="region of interest" description="Disordered" evidence="8">
    <location>
        <begin position="1178"/>
        <end position="1229"/>
    </location>
</feature>
<evidence type="ECO:0000259" key="10">
    <source>
        <dbReference type="PROSITE" id="PS51145"/>
    </source>
</evidence>
<keyword evidence="7" id="KW-0472">Membrane</keyword>
<evidence type="ECO:0000256" key="4">
    <source>
        <dbReference type="ARBA" id="ARBA00022553"/>
    </source>
</evidence>
<dbReference type="PANTHER" id="PTHR24123:SF141">
    <property type="entry name" value="ANKYRIN 2, ISOFORM U"/>
    <property type="match status" value="1"/>
</dbReference>
<evidence type="ECO:0000256" key="3">
    <source>
        <dbReference type="ARBA" id="ARBA00022490"/>
    </source>
</evidence>
<feature type="compositionally biased region" description="Basic and acidic residues" evidence="8">
    <location>
        <begin position="1091"/>
        <end position="1111"/>
    </location>
</feature>
<feature type="compositionally biased region" description="Polar residues" evidence="8">
    <location>
        <begin position="784"/>
        <end position="794"/>
    </location>
</feature>
<feature type="region of interest" description="Disordered" evidence="8">
    <location>
        <begin position="1062"/>
        <end position="1120"/>
    </location>
</feature>
<keyword evidence="11" id="KW-1185">Reference proteome</keyword>
<feature type="compositionally biased region" description="Basic and acidic residues" evidence="8">
    <location>
        <begin position="732"/>
        <end position="742"/>
    </location>
</feature>
<organism evidence="11 12">
    <name type="scientific">Trichobilharzia regenti</name>
    <name type="common">Nasal bird schistosome</name>
    <dbReference type="NCBI Taxonomy" id="157069"/>
    <lineage>
        <taxon>Eukaryota</taxon>
        <taxon>Metazoa</taxon>
        <taxon>Spiralia</taxon>
        <taxon>Lophotrochozoa</taxon>
        <taxon>Platyhelminthes</taxon>
        <taxon>Trematoda</taxon>
        <taxon>Digenea</taxon>
        <taxon>Strigeidida</taxon>
        <taxon>Schistosomatoidea</taxon>
        <taxon>Schistosomatidae</taxon>
        <taxon>Trichobilharzia</taxon>
    </lineage>
</organism>
<dbReference type="SMART" id="SM00005">
    <property type="entry name" value="DEATH"/>
    <property type="match status" value="1"/>
</dbReference>
<dbReference type="SMART" id="SM00218">
    <property type="entry name" value="ZU5"/>
    <property type="match status" value="1"/>
</dbReference>
<feature type="domain" description="Death" evidence="9">
    <location>
        <begin position="633"/>
        <end position="704"/>
    </location>
</feature>
<proteinExistence type="predicted"/>
<evidence type="ECO:0000256" key="5">
    <source>
        <dbReference type="ARBA" id="ARBA00022737"/>
    </source>
</evidence>
<dbReference type="PROSITE" id="PS50017">
    <property type="entry name" value="DEATH_DOMAIN"/>
    <property type="match status" value="1"/>
</dbReference>
<dbReference type="Pfam" id="PF00531">
    <property type="entry name" value="Death"/>
    <property type="match status" value="1"/>
</dbReference>
<dbReference type="InterPro" id="IPR040745">
    <property type="entry name" value="Ankyrin_UPA"/>
</dbReference>
<dbReference type="Gene3D" id="2.60.220.30">
    <property type="match status" value="2"/>
</dbReference>
<dbReference type="WBParaSite" id="TREG1_12920.17">
    <property type="protein sequence ID" value="TREG1_12920.17"/>
    <property type="gene ID" value="TREG1_12920"/>
</dbReference>
<reference evidence="12" key="2">
    <citation type="submission" date="2023-11" db="UniProtKB">
        <authorList>
            <consortium name="WormBaseParasite"/>
        </authorList>
    </citation>
    <scope>IDENTIFICATION</scope>
</reference>
<feature type="compositionally biased region" description="Low complexity" evidence="8">
    <location>
        <begin position="757"/>
        <end position="774"/>
    </location>
</feature>
<evidence type="ECO:0000256" key="8">
    <source>
        <dbReference type="SAM" id="MobiDB-lite"/>
    </source>
</evidence>
<dbReference type="GO" id="GO:0016020">
    <property type="term" value="C:membrane"/>
    <property type="evidence" value="ECO:0007669"/>
    <property type="project" value="UniProtKB-SubCell"/>
</dbReference>
<name>A0AA85J4C3_TRIRE</name>
<evidence type="ECO:0000256" key="1">
    <source>
        <dbReference type="ARBA" id="ARBA00004370"/>
    </source>
</evidence>
<dbReference type="PANTHER" id="PTHR24123">
    <property type="entry name" value="ANKYRIN REPEAT-CONTAINING"/>
    <property type="match status" value="1"/>
</dbReference>
<dbReference type="InterPro" id="IPR000488">
    <property type="entry name" value="Death_dom"/>
</dbReference>
<feature type="compositionally biased region" description="Low complexity" evidence="8">
    <location>
        <begin position="1261"/>
        <end position="1286"/>
    </location>
</feature>
<dbReference type="FunFam" id="2.60.220.30:FF:000009">
    <property type="entry name" value="Ankyrin 2, isoform G"/>
    <property type="match status" value="1"/>
</dbReference>
<dbReference type="SUPFAM" id="SSF47986">
    <property type="entry name" value="DEATH domain"/>
    <property type="match status" value="1"/>
</dbReference>
<keyword evidence="6" id="KW-0040">ANK repeat</keyword>
<comment type="subcellular location">
    <subcellularLocation>
        <location evidence="2">Cytoplasm</location>
    </subcellularLocation>
    <subcellularLocation>
        <location evidence="1">Membrane</location>
    </subcellularLocation>
</comment>
<dbReference type="Gene3D" id="1.10.533.10">
    <property type="entry name" value="Death Domain, Fas"/>
    <property type="match status" value="1"/>
</dbReference>
<dbReference type="GO" id="GO:0005737">
    <property type="term" value="C:cytoplasm"/>
    <property type="evidence" value="ECO:0007669"/>
    <property type="project" value="UniProtKB-SubCell"/>
</dbReference>
<feature type="region of interest" description="Disordered" evidence="8">
    <location>
        <begin position="1261"/>
        <end position="1306"/>
    </location>
</feature>
<accession>A0AA85J4C3</accession>
<dbReference type="InterPro" id="IPR051165">
    <property type="entry name" value="Multifunctional_ANK_Repeat"/>
</dbReference>
<sequence length="1306" mass="144098">MSDQKNLASPFNAAFDNTMITETENDDIWGQLEYMHTTLSDENTSEFIATQTSSILETVSPKSVHNIEAQMFGESTQAGGDWDLESENTTVVKRPVNTGFLVSFIVDARGGLIQARRYPDLKIFIPPNVVNGPVRIVCRLVHPERMNSPPIMNDGDGLACRLIEIGPTGIRFASPILLEVPHYAFLTGKHREIVILRSDNGETWKEHPLDATDQAVQDTLDGHFDYAGSFEELREKSIHRILTYDLPQYFALVTRVKQELILIGPEGGTLTSSVVPEVHVRFPQGALQKRIRVGLQVHPVDHELVVRMLGPRVSVSPIVTIEPRRRKFHKPITLTIPLPKTAISSSSGSMKSRSTVDSPSLRLLCSITGGSSPAVWEDITGSSPLSAHDTAVSFTSTVSARLWLVDCPNITEVVELASRVYHESLAVPYIGQFVVYARRFHSEEAQLRCLCLTDDSAEKTLELQEGFQRIATGPCIEVLDDHPHWIETAGNLVPVAKTEEQLQLGMHAFRENRLNMIVRVKDTSQPAVGKLAFMRHPRAVLQSAGSPIKPATVLEAQLPEELGEYPPGAVLKTTDIDDIPSYIPEYNGQTGYQGTTYTQSVPQVWTTKQDQYSEPIGKSELDLRQVAYCLKSDWKILAQCLGLSDEDVYNITSLPNRPDEEYAYTSLLLWQERTGNNPFSGTQLSEALQAIGRRDVLEQCMTNVSPVISKDERTTALRSLNGIASMSPNLSMHREQRSHSKQGDGLSESVDTGYGTQSGSTNLATTTTSAPATTPVITKPISPTGDTLSTSDNVNNSNLHEVEQEIIQPVTVKTGRVFYSDKILEPVENKSNDRQDEKYEVLKKVESVLSDSPSSSLLEEDKSSMYTGPAVDEEVVVPMQNTRVASHLDESGKQEFDTSRSYPHDANMPQFSVYNFLKSHDSIVKDTGDANNYPVNRSTKDRQEQEEEEVQEEEEGIDDYEFPDRVIIIPSGEYRETSESTEPPYGDYDTFYNALNDNVLHCRPLLQPLTPIPETSEYSTRSSIASVNPFKSWQSSDLSPSESFENRSGLSRRLLYPYIQPNRSSHESFGGPEKSLKNPVMSVRNIPSNHTESDRARRSYESHSSDGHDGNADLTGSLRTHSSRSSLAEFLRLETSCDGSRGDLCYEEERQLILSQHDLALQELIQSIQDLQRKHLDETTSGDDGVSGRGGLATLASADGSSSSHIAMGSNDADSHGVETTGNLGEKDLSLSSSVPLVSAALPHPRNTTVNGEKDRVCMSNTSLNSRLPPSLSSSSRSSAHSTSVSDNSASVHSANHANQRHLPSS</sequence>
<protein>
    <recommendedName>
        <fullName evidence="13">Death domain-containing protein</fullName>
    </recommendedName>
</protein>
<dbReference type="PROSITE" id="PS51145">
    <property type="entry name" value="ZU5"/>
    <property type="match status" value="2"/>
</dbReference>
<dbReference type="InterPro" id="IPR000906">
    <property type="entry name" value="ZU5_dom"/>
</dbReference>
<dbReference type="InterPro" id="IPR011029">
    <property type="entry name" value="DEATH-like_dom_sf"/>
</dbReference>
<dbReference type="CDD" id="cd08317">
    <property type="entry name" value="Death_ank"/>
    <property type="match status" value="1"/>
</dbReference>
<evidence type="ECO:0000256" key="7">
    <source>
        <dbReference type="ARBA" id="ARBA00023136"/>
    </source>
</evidence>
<evidence type="ECO:0000256" key="2">
    <source>
        <dbReference type="ARBA" id="ARBA00004496"/>
    </source>
</evidence>
<dbReference type="Pfam" id="PF00791">
    <property type="entry name" value="ZU5"/>
    <property type="match status" value="2"/>
</dbReference>
<feature type="domain" description="ZU5" evidence="10">
    <location>
        <begin position="257"/>
        <end position="407"/>
    </location>
</feature>
<reference evidence="11" key="1">
    <citation type="submission" date="2022-06" db="EMBL/GenBank/DDBJ databases">
        <authorList>
            <person name="Berger JAMES D."/>
            <person name="Berger JAMES D."/>
        </authorList>
    </citation>
    <scope>NUCLEOTIDE SEQUENCE [LARGE SCALE GENOMIC DNA]</scope>
</reference>
<feature type="compositionally biased region" description="Polar residues" evidence="8">
    <location>
        <begin position="1287"/>
        <end position="1306"/>
    </location>
</feature>
<evidence type="ECO:0000259" key="9">
    <source>
        <dbReference type="PROSITE" id="PS50017"/>
    </source>
</evidence>
<keyword evidence="3" id="KW-0963">Cytoplasm</keyword>
<feature type="region of interest" description="Disordered" evidence="8">
    <location>
        <begin position="925"/>
        <end position="959"/>
    </location>
</feature>
<feature type="domain" description="ZU5" evidence="10">
    <location>
        <begin position="100"/>
        <end position="230"/>
    </location>
</feature>
<dbReference type="Gene3D" id="2.60.40.2660">
    <property type="match status" value="1"/>
</dbReference>
<evidence type="ECO:0000313" key="11">
    <source>
        <dbReference type="Proteomes" id="UP000050795"/>
    </source>
</evidence>
<feature type="compositionally biased region" description="Acidic residues" evidence="8">
    <location>
        <begin position="944"/>
        <end position="959"/>
    </location>
</feature>
<evidence type="ECO:0000256" key="6">
    <source>
        <dbReference type="ARBA" id="ARBA00023043"/>
    </source>
</evidence>